<dbReference type="Pfam" id="PF02567">
    <property type="entry name" value="PhzC-PhzF"/>
    <property type="match status" value="1"/>
</dbReference>
<dbReference type="PATRIC" id="fig|60890.4.peg.3242"/>
<sequence length="323" mass="33818">MSPTGFRGWIIALCAGNVPVKQRFGASDIMTSFSFDWVDAFSDRPFGGNGCAVVHEGASLPVEVCTAFVRETSLVECTFTGPSQVADFKVRYFLASREIPFAGHPTIATVAALKDRGLINGTSVTLETGAGIVPVQIEGDLIEMTQVAPEFGPQPDPALVAAAVSLPPEAIIGEPQKVSTGLPFCVTVLKDRAALEAARLDLDALARLTAQLGADGIDMMEPFLVTLDGATEAGDTFSRLLMAPPSPPEDPFTGSATGAMAAYLWKHGLMPKDSFVAEQGHGLGRPGQARVTRVGPAEALTGVKVAGEGFVLMRGEVDLPPHA</sequence>
<feature type="active site" evidence="1">
    <location>
        <position position="76"/>
    </location>
</feature>
<accession>A0A1B0ZVE9</accession>
<dbReference type="AlphaFoldDB" id="A0A1B0ZVE9"/>
<dbReference type="GO" id="GO:0016853">
    <property type="term" value="F:isomerase activity"/>
    <property type="evidence" value="ECO:0007669"/>
    <property type="project" value="TreeGrafter"/>
</dbReference>
<proteinExistence type="predicted"/>
<dbReference type="EMBL" id="CP015124">
    <property type="protein sequence ID" value="ANP38207.1"/>
    <property type="molecule type" value="Genomic_DNA"/>
</dbReference>
<gene>
    <name evidence="2" type="ORF">JL2886_03328</name>
</gene>
<reference evidence="2 3" key="1">
    <citation type="submission" date="2016-04" db="EMBL/GenBank/DDBJ databases">
        <authorList>
            <person name="Evans L.H."/>
            <person name="Alamgir A."/>
            <person name="Owens N."/>
            <person name="Weber N.D."/>
            <person name="Virtaneva K."/>
            <person name="Barbian K."/>
            <person name="Babar A."/>
            <person name="Rosenke K."/>
        </authorList>
    </citation>
    <scope>NUCLEOTIDE SEQUENCE [LARGE SCALE GENOMIC DNA]</scope>
    <source>
        <strain evidence="2 3">JL2886</strain>
    </source>
</reference>
<dbReference type="PIRSF" id="PIRSF016184">
    <property type="entry name" value="PhzC_PhzF"/>
    <property type="match status" value="1"/>
</dbReference>
<dbReference type="Proteomes" id="UP000092565">
    <property type="component" value="Chromosome"/>
</dbReference>
<dbReference type="NCBIfam" id="TIGR00654">
    <property type="entry name" value="PhzF_family"/>
    <property type="match status" value="1"/>
</dbReference>
<evidence type="ECO:0000313" key="3">
    <source>
        <dbReference type="Proteomes" id="UP000092565"/>
    </source>
</evidence>
<dbReference type="GO" id="GO:0005737">
    <property type="term" value="C:cytoplasm"/>
    <property type="evidence" value="ECO:0007669"/>
    <property type="project" value="TreeGrafter"/>
</dbReference>
<organism evidence="2 3">
    <name type="scientific">Phaeobacter gallaeciensis</name>
    <dbReference type="NCBI Taxonomy" id="60890"/>
    <lineage>
        <taxon>Bacteria</taxon>
        <taxon>Pseudomonadati</taxon>
        <taxon>Pseudomonadota</taxon>
        <taxon>Alphaproteobacteria</taxon>
        <taxon>Rhodobacterales</taxon>
        <taxon>Roseobacteraceae</taxon>
        <taxon>Phaeobacter</taxon>
    </lineage>
</organism>
<dbReference type="SUPFAM" id="SSF54506">
    <property type="entry name" value="Diaminopimelate epimerase-like"/>
    <property type="match status" value="1"/>
</dbReference>
<keyword evidence="3" id="KW-1185">Reference proteome</keyword>
<dbReference type="PANTHER" id="PTHR13774">
    <property type="entry name" value="PHENAZINE BIOSYNTHESIS PROTEIN"/>
    <property type="match status" value="1"/>
</dbReference>
<protein>
    <submittedName>
        <fullName evidence="2">Phenazine biosynthesis protein PhzF</fullName>
    </submittedName>
</protein>
<dbReference type="InterPro" id="IPR003719">
    <property type="entry name" value="Phenazine_PhzF-like"/>
</dbReference>
<name>A0A1B0ZVE9_9RHOB</name>
<evidence type="ECO:0000313" key="2">
    <source>
        <dbReference type="EMBL" id="ANP38207.1"/>
    </source>
</evidence>
<evidence type="ECO:0000256" key="1">
    <source>
        <dbReference type="PIRSR" id="PIRSR016184-1"/>
    </source>
</evidence>
<dbReference type="Gene3D" id="3.10.310.10">
    <property type="entry name" value="Diaminopimelate Epimerase, Chain A, domain 1"/>
    <property type="match status" value="2"/>
</dbReference>